<dbReference type="KEGG" id="dalk:DSCA_29650"/>
<organism evidence="2 3">
    <name type="scientific">Desulfosarcina alkanivorans</name>
    <dbReference type="NCBI Taxonomy" id="571177"/>
    <lineage>
        <taxon>Bacteria</taxon>
        <taxon>Pseudomonadati</taxon>
        <taxon>Thermodesulfobacteriota</taxon>
        <taxon>Desulfobacteria</taxon>
        <taxon>Desulfobacterales</taxon>
        <taxon>Desulfosarcinaceae</taxon>
        <taxon>Desulfosarcina</taxon>
    </lineage>
</organism>
<proteinExistence type="predicted"/>
<reference evidence="2 3" key="1">
    <citation type="submission" date="2019-11" db="EMBL/GenBank/DDBJ databases">
        <title>Comparative genomics of hydrocarbon-degrading Desulfosarcina strains.</title>
        <authorList>
            <person name="Watanabe M."/>
            <person name="Kojima H."/>
            <person name="Fukui M."/>
        </authorList>
    </citation>
    <scope>NUCLEOTIDE SEQUENCE [LARGE SCALE GENOMIC DNA]</scope>
    <source>
        <strain evidence="2 3">PL12</strain>
    </source>
</reference>
<dbReference type="AlphaFoldDB" id="A0A5K7YKV3"/>
<evidence type="ECO:0000313" key="2">
    <source>
        <dbReference type="EMBL" id="BBO69035.1"/>
    </source>
</evidence>
<sequence length="137" mass="15435">MTSSTLYRIAADGLLLVHILFVAFVVAGLLLVFIGRVLRWSWVRNPWFRLAHLAAIAVVVVQSWLGAICPLTSIEALLRERAGDRHYPGAFISHWLEAVLYYQAPQWVFVLCYTAFGAAVVAGWFWVRPRPFTPPAP</sequence>
<dbReference type="RefSeq" id="WP_155317118.1">
    <property type="nucleotide sequence ID" value="NZ_AP021874.1"/>
</dbReference>
<evidence type="ECO:0000256" key="1">
    <source>
        <dbReference type="SAM" id="Phobius"/>
    </source>
</evidence>
<feature type="transmembrane region" description="Helical" evidence="1">
    <location>
        <begin position="107"/>
        <end position="127"/>
    </location>
</feature>
<gene>
    <name evidence="2" type="ORF">DSCA_29650</name>
</gene>
<feature type="transmembrane region" description="Helical" evidence="1">
    <location>
        <begin position="50"/>
        <end position="74"/>
    </location>
</feature>
<protein>
    <recommendedName>
        <fullName evidence="4">DUF2784 domain-containing protein</fullName>
    </recommendedName>
</protein>
<dbReference type="EMBL" id="AP021874">
    <property type="protein sequence ID" value="BBO69035.1"/>
    <property type="molecule type" value="Genomic_DNA"/>
</dbReference>
<name>A0A5K7YKV3_9BACT</name>
<accession>A0A5K7YKV3</accession>
<dbReference type="Proteomes" id="UP000427906">
    <property type="component" value="Chromosome"/>
</dbReference>
<evidence type="ECO:0000313" key="3">
    <source>
        <dbReference type="Proteomes" id="UP000427906"/>
    </source>
</evidence>
<keyword evidence="1" id="KW-1133">Transmembrane helix</keyword>
<evidence type="ECO:0008006" key="4">
    <source>
        <dbReference type="Google" id="ProtNLM"/>
    </source>
</evidence>
<dbReference type="OrthoDB" id="370375at2"/>
<dbReference type="Pfam" id="PF10861">
    <property type="entry name" value="DUF2784"/>
    <property type="match status" value="1"/>
</dbReference>
<keyword evidence="3" id="KW-1185">Reference proteome</keyword>
<keyword evidence="1" id="KW-0812">Transmembrane</keyword>
<dbReference type="InterPro" id="IPR021218">
    <property type="entry name" value="DUF2784"/>
</dbReference>
<feature type="transmembrane region" description="Helical" evidence="1">
    <location>
        <begin position="15"/>
        <end position="38"/>
    </location>
</feature>
<keyword evidence="1" id="KW-0472">Membrane</keyword>